<reference evidence="1 2" key="1">
    <citation type="submission" date="2019-01" db="EMBL/GenBank/DDBJ databases">
        <title>Novel species of Nocardioides.</title>
        <authorList>
            <person name="Liu Q."/>
            <person name="Xin Y.-H."/>
        </authorList>
    </citation>
    <scope>NUCLEOTIDE SEQUENCE [LARGE SCALE GENOMIC DNA]</scope>
    <source>
        <strain evidence="1 2">HLT3-15</strain>
    </source>
</reference>
<accession>A0A4V1RKI2</accession>
<protein>
    <recommendedName>
        <fullName evidence="3">Capsular biosynthesis protein</fullName>
    </recommendedName>
</protein>
<name>A0A4V1RKI2_9ACTN</name>
<gene>
    <name evidence="1" type="ORF">EUA06_05290</name>
</gene>
<evidence type="ECO:0000313" key="1">
    <source>
        <dbReference type="EMBL" id="RYB92372.1"/>
    </source>
</evidence>
<dbReference type="Gene3D" id="3.90.550.20">
    <property type="match status" value="1"/>
</dbReference>
<comment type="caution">
    <text evidence="1">The sequence shown here is derived from an EMBL/GenBank/DDBJ whole genome shotgun (WGS) entry which is preliminary data.</text>
</comment>
<organism evidence="1 2">
    <name type="scientific">Nocardioides glacieisoli</name>
    <dbReference type="NCBI Taxonomy" id="1168730"/>
    <lineage>
        <taxon>Bacteria</taxon>
        <taxon>Bacillati</taxon>
        <taxon>Actinomycetota</taxon>
        <taxon>Actinomycetes</taxon>
        <taxon>Propionibacteriales</taxon>
        <taxon>Nocardioidaceae</taxon>
        <taxon>Nocardioides</taxon>
    </lineage>
</organism>
<dbReference type="OrthoDB" id="1259853at2"/>
<proteinExistence type="predicted"/>
<dbReference type="Proteomes" id="UP000291838">
    <property type="component" value="Unassembled WGS sequence"/>
</dbReference>
<evidence type="ECO:0008006" key="3">
    <source>
        <dbReference type="Google" id="ProtNLM"/>
    </source>
</evidence>
<dbReference type="EMBL" id="SDWS01000002">
    <property type="protein sequence ID" value="RYB92372.1"/>
    <property type="molecule type" value="Genomic_DNA"/>
</dbReference>
<dbReference type="InterPro" id="IPR029044">
    <property type="entry name" value="Nucleotide-diphossugar_trans"/>
</dbReference>
<dbReference type="RefSeq" id="WP_129473977.1">
    <property type="nucleotide sequence ID" value="NZ_SDWS01000002.1"/>
</dbReference>
<evidence type="ECO:0000313" key="2">
    <source>
        <dbReference type="Proteomes" id="UP000291838"/>
    </source>
</evidence>
<keyword evidence="2" id="KW-1185">Reference proteome</keyword>
<dbReference type="SUPFAM" id="SSF53448">
    <property type="entry name" value="Nucleotide-diphospho-sugar transferases"/>
    <property type="match status" value="1"/>
</dbReference>
<sequence>MTRRSLVQVAKDAKHAQLVARRRLPEVPGILRDRSYRVSDRIRPYAYGNSDFPDSFVSHTPKASDGPAPAVPLRIFVTWTGDNELTPNRAAALDEIRAIAAGTEVALVTPESLPTWTLPAHPLHPAYVNLSLVHRSDYLRAYLLHHHGGAYLDIKRGYGDVRAGMDALQAAPGKWVAGYRELGADSVSTAPGTIHRALRRHHGLLLGNGAFAARPTTVFTTEWLSEVDRRMDRWAPGLERVPGNVLGNNDGYPVPWTALLGDVFHPLCLKYADRLLHDVRFRPSFEDYR</sequence>
<dbReference type="AlphaFoldDB" id="A0A4V1RKI2"/>